<dbReference type="AlphaFoldDB" id="A0AAZ3QTG4"/>
<dbReference type="Gene3D" id="3.30.420.10">
    <property type="entry name" value="Ribonuclease H-like superfamily/Ribonuclease H"/>
    <property type="match status" value="1"/>
</dbReference>
<evidence type="ECO:0008006" key="3">
    <source>
        <dbReference type="Google" id="ProtNLM"/>
    </source>
</evidence>
<dbReference type="InterPro" id="IPR036397">
    <property type="entry name" value="RNaseH_sf"/>
</dbReference>
<evidence type="ECO:0000313" key="1">
    <source>
        <dbReference type="Ensembl" id="ENSOTSP00005131505.1"/>
    </source>
</evidence>
<dbReference type="Proteomes" id="UP000694402">
    <property type="component" value="Unassembled WGS sequence"/>
</dbReference>
<reference evidence="2" key="1">
    <citation type="journal article" date="2018" name="PLoS ONE">
        <title>Chinook salmon (Oncorhynchus tshawytscha) genome and transcriptome.</title>
        <authorList>
            <person name="Christensen K.A."/>
            <person name="Leong J.S."/>
            <person name="Sakhrani D."/>
            <person name="Biagi C.A."/>
            <person name="Minkley D.R."/>
            <person name="Withler R.E."/>
            <person name="Rondeau E.B."/>
            <person name="Koop B.F."/>
            <person name="Devlin R.H."/>
        </authorList>
    </citation>
    <scope>NUCLEOTIDE SEQUENCE [LARGE SCALE GENOMIC DNA]</scope>
</reference>
<dbReference type="Ensembl" id="ENSOTST00005196898.1">
    <property type="protein sequence ID" value="ENSOTSP00005126161.1"/>
    <property type="gene ID" value="ENSOTSG00005070623.1"/>
</dbReference>
<keyword evidence="2" id="KW-1185">Reference proteome</keyword>
<organism evidence="1 2">
    <name type="scientific">Oncorhynchus tshawytscha</name>
    <name type="common">Chinook salmon</name>
    <name type="synonym">Salmo tshawytscha</name>
    <dbReference type="NCBI Taxonomy" id="74940"/>
    <lineage>
        <taxon>Eukaryota</taxon>
        <taxon>Metazoa</taxon>
        <taxon>Chordata</taxon>
        <taxon>Craniata</taxon>
        <taxon>Vertebrata</taxon>
        <taxon>Euteleostomi</taxon>
        <taxon>Actinopterygii</taxon>
        <taxon>Neopterygii</taxon>
        <taxon>Teleostei</taxon>
        <taxon>Protacanthopterygii</taxon>
        <taxon>Salmoniformes</taxon>
        <taxon>Salmonidae</taxon>
        <taxon>Salmoninae</taxon>
        <taxon>Oncorhynchus</taxon>
    </lineage>
</organism>
<protein>
    <recommendedName>
        <fullName evidence="3">Transposase</fullName>
    </recommendedName>
</protein>
<sequence length="139" mass="15936">MGEASRRTTISAAFHQSGPDRSHNILWSDKSKIGLFGLNAKCHVWRKTCTITTIRHGGGGIMLWGCFSAAGTGRLVKIEAKMNNAKYREILDESLFQSAQDLRQGQRFTFQQNNEPMHTDKTMQEWLRDKSMYIREWPS</sequence>
<accession>A0AAZ3QTG4</accession>
<dbReference type="GO" id="GO:0003676">
    <property type="term" value="F:nucleic acid binding"/>
    <property type="evidence" value="ECO:0007669"/>
    <property type="project" value="InterPro"/>
</dbReference>
<reference evidence="1" key="2">
    <citation type="submission" date="2025-05" db="UniProtKB">
        <authorList>
            <consortium name="Ensembl"/>
        </authorList>
    </citation>
    <scope>IDENTIFICATION</scope>
</reference>
<dbReference type="Ensembl" id="ENSOTST00005122363.1">
    <property type="protein sequence ID" value="ENSOTSP00005131505.1"/>
    <property type="gene ID" value="ENSOTSG00005070623.1"/>
</dbReference>
<name>A0AAZ3QTG4_ONCTS</name>
<proteinExistence type="predicted"/>
<dbReference type="GeneTree" id="ENSGT01120000271870"/>
<evidence type="ECO:0000313" key="2">
    <source>
        <dbReference type="Proteomes" id="UP000694402"/>
    </source>
</evidence>
<dbReference type="Ensembl" id="ENSOTST00005129234.1">
    <property type="protein sequence ID" value="ENSOTSP00005143713.1"/>
    <property type="gene ID" value="ENSOTSG00005070623.1"/>
</dbReference>